<dbReference type="EMBL" id="AP027735">
    <property type="protein sequence ID" value="BDZ59636.1"/>
    <property type="molecule type" value="Genomic_DNA"/>
</dbReference>
<gene>
    <name evidence="2" type="ORF">GCM10025872_32930</name>
</gene>
<proteinExistence type="predicted"/>
<sequence length="79" mass="8389">MSHSDNASSTMLTDADDPKKARAFPTSEQAVAAYNTEHTGSKLSVVVPKEGWRSCATRCCASLGARVATTRRTSGSPSW</sequence>
<feature type="compositionally biased region" description="Polar residues" evidence="1">
    <location>
        <begin position="1"/>
        <end position="12"/>
    </location>
</feature>
<name>A0ABM8HF43_9MICO</name>
<evidence type="ECO:0000256" key="1">
    <source>
        <dbReference type="SAM" id="MobiDB-lite"/>
    </source>
</evidence>
<organism evidence="2">
    <name type="scientific">Barrientosiimonas endolithica</name>
    <dbReference type="NCBI Taxonomy" id="1535208"/>
    <lineage>
        <taxon>Bacteria</taxon>
        <taxon>Bacillati</taxon>
        <taxon>Actinomycetota</taxon>
        <taxon>Actinomycetes</taxon>
        <taxon>Micrococcales</taxon>
        <taxon>Dermacoccaceae</taxon>
        <taxon>Barrientosiimonas</taxon>
    </lineage>
</organism>
<reference evidence="2" key="2">
    <citation type="submission" date="2023-02" db="EMBL/GenBank/DDBJ databases">
        <authorList>
            <person name="Sun Q."/>
            <person name="Mori K."/>
        </authorList>
    </citation>
    <scope>NUCLEOTIDE SEQUENCE</scope>
    <source>
        <strain evidence="2">NBRC 110608</strain>
    </source>
</reference>
<evidence type="ECO:0000313" key="2">
    <source>
        <dbReference type="EMBL" id="BDZ59636.1"/>
    </source>
</evidence>
<feature type="region of interest" description="Disordered" evidence="1">
    <location>
        <begin position="1"/>
        <end position="22"/>
    </location>
</feature>
<dbReference type="RefSeq" id="WP_289231557.1">
    <property type="nucleotide sequence ID" value="NZ_AP027735.1"/>
</dbReference>
<protein>
    <submittedName>
        <fullName evidence="2">Uncharacterized protein</fullName>
    </submittedName>
</protein>
<reference evidence="2" key="1">
    <citation type="journal article" date="2014" name="Int. J. Syst. Evol. Microbiol.">
        <title>Complete genome of a new Firmicutes species belonging to the dominant human colonic microbiota ('Ruminococcus bicirculans') reveals two chromosomes and a selective capacity to utilize plant glucans.</title>
        <authorList>
            <consortium name="NISC Comparative Sequencing Program"/>
            <person name="Wegmann U."/>
            <person name="Louis P."/>
            <person name="Goesmann A."/>
            <person name="Henrissat B."/>
            <person name="Duncan S.H."/>
            <person name="Flint H.J."/>
        </authorList>
    </citation>
    <scope>NUCLEOTIDE SEQUENCE</scope>
    <source>
        <strain evidence="2">NBRC 110608</strain>
    </source>
</reference>
<accession>A0ABM8HF43</accession>